<dbReference type="EMBL" id="JXUW01000010">
    <property type="protein sequence ID" value="KJE76878.1"/>
    <property type="molecule type" value="Genomic_DNA"/>
</dbReference>
<dbReference type="PATRIC" id="fig|1121877.4.peg.1508"/>
<evidence type="ECO:0000256" key="1">
    <source>
        <dbReference type="ARBA" id="ARBA00001964"/>
    </source>
</evidence>
<dbReference type="PANTHER" id="PTHR43257:SF2">
    <property type="entry name" value="PYRUVATE DEHYDROGENASE E1 COMPONENT SUBUNIT BETA"/>
    <property type="match status" value="1"/>
</dbReference>
<dbReference type="Gene3D" id="3.40.50.970">
    <property type="match status" value="1"/>
</dbReference>
<dbReference type="SUPFAM" id="SSF52518">
    <property type="entry name" value="Thiamin diphosphate-binding fold (THDP-binding)"/>
    <property type="match status" value="1"/>
</dbReference>
<accession>A0A0D8FUC0</accession>
<dbReference type="Pfam" id="PF02779">
    <property type="entry name" value="Transket_pyr"/>
    <property type="match status" value="1"/>
</dbReference>
<evidence type="ECO:0000313" key="6">
    <source>
        <dbReference type="Proteomes" id="UP000032336"/>
    </source>
</evidence>
<dbReference type="FunFam" id="3.40.50.970:FF:000001">
    <property type="entry name" value="Pyruvate dehydrogenase E1 beta subunit"/>
    <property type="match status" value="1"/>
</dbReference>
<comment type="caution">
    <text evidence="5">The sequence shown here is derived from an EMBL/GenBank/DDBJ whole genome shotgun (WGS) entry which is preliminary data.</text>
</comment>
<dbReference type="EC" id="1.2.4.1" evidence="5"/>
<keyword evidence="3" id="KW-0786">Thiamine pyrophosphate</keyword>
<sequence>MAKLTIAQALNQALDSALAEDPAVIILGEDVGKDGGVFRITDGLFEKFGGERVIDTPLAESGIVGTSVGLAMAGMKPVAEIQFFGFIYETMDQIASQAARVRFRSLGRYGAPMVIRAPFGGGVKAPEIHSDSLEALFTHTPGIKVVTPSNPYDAKGLLLSAIDDPDPVLFLEPMRLYRAFRDEVPEEAYRIPLGKANVVREGTDVTLIGWGPSMALILAAADELVAQYDVSPEVIDLRTLTPLDEATLVASVQKTQRAVVVHEAVRTSGFGGELAAVIQEKAFLYLEAPVLRVTGYDTPYPMTMFEDLWLPDTSQVITAALASVRF</sequence>
<comment type="cofactor">
    <cofactor evidence="1">
        <name>thiamine diphosphate</name>
        <dbReference type="ChEBI" id="CHEBI:58937"/>
    </cofactor>
</comment>
<dbReference type="CDD" id="cd07036">
    <property type="entry name" value="TPP_PYR_E1-PDHc-beta_like"/>
    <property type="match status" value="1"/>
</dbReference>
<dbReference type="InterPro" id="IPR009014">
    <property type="entry name" value="Transketo_C/PFOR_II"/>
</dbReference>
<evidence type="ECO:0000256" key="2">
    <source>
        <dbReference type="ARBA" id="ARBA00023002"/>
    </source>
</evidence>
<dbReference type="STRING" id="1121877.FEAC_13800"/>
<name>A0A0D8FUC0_9ACTN</name>
<evidence type="ECO:0000313" key="5">
    <source>
        <dbReference type="EMBL" id="KJE76878.1"/>
    </source>
</evidence>
<dbReference type="Proteomes" id="UP000032336">
    <property type="component" value="Unassembled WGS sequence"/>
</dbReference>
<keyword evidence="2 5" id="KW-0560">Oxidoreductase</keyword>
<dbReference type="Pfam" id="PF02780">
    <property type="entry name" value="Transketolase_C"/>
    <property type="match status" value="1"/>
</dbReference>
<dbReference type="GO" id="GO:0004739">
    <property type="term" value="F:pyruvate dehydrogenase (acetyl-transferring) activity"/>
    <property type="evidence" value="ECO:0007669"/>
    <property type="project" value="UniProtKB-EC"/>
</dbReference>
<protein>
    <submittedName>
        <fullName evidence="5">Pyruvate dehydrogenase E1 component subunit beta</fullName>
        <ecNumber evidence="5">1.2.4.1</ecNumber>
    </submittedName>
</protein>
<dbReference type="SMART" id="SM00861">
    <property type="entry name" value="Transket_pyr"/>
    <property type="match status" value="1"/>
</dbReference>
<dbReference type="AlphaFoldDB" id="A0A0D8FUC0"/>
<gene>
    <name evidence="5" type="primary">pdhB</name>
    <name evidence="5" type="ORF">FEAC_13800</name>
</gene>
<reference evidence="5 6" key="1">
    <citation type="submission" date="2015-01" db="EMBL/GenBank/DDBJ databases">
        <title>Draft genome of the acidophilic iron oxidizer Ferrimicrobium acidiphilum strain T23.</title>
        <authorList>
            <person name="Poehlein A."/>
            <person name="Eisen S."/>
            <person name="Schloemann M."/>
            <person name="Johnson B.D."/>
            <person name="Daniel R."/>
            <person name="Muehling M."/>
        </authorList>
    </citation>
    <scope>NUCLEOTIDE SEQUENCE [LARGE SCALE GENOMIC DNA]</scope>
    <source>
        <strain evidence="5 6">T23</strain>
    </source>
</reference>
<evidence type="ECO:0000256" key="3">
    <source>
        <dbReference type="ARBA" id="ARBA00023052"/>
    </source>
</evidence>
<dbReference type="OrthoDB" id="3457658at2"/>
<dbReference type="GeneID" id="78372588"/>
<keyword evidence="5" id="KW-0670">Pyruvate</keyword>
<dbReference type="eggNOG" id="COG0022">
    <property type="taxonomic scope" value="Bacteria"/>
</dbReference>
<dbReference type="InterPro" id="IPR005475">
    <property type="entry name" value="Transketolase-like_Pyr-bd"/>
</dbReference>
<dbReference type="InterPro" id="IPR033248">
    <property type="entry name" value="Transketolase_C"/>
</dbReference>
<dbReference type="Gene3D" id="3.40.50.920">
    <property type="match status" value="1"/>
</dbReference>
<dbReference type="RefSeq" id="WP_035390087.1">
    <property type="nucleotide sequence ID" value="NZ_JQKF01000019.1"/>
</dbReference>
<dbReference type="GO" id="GO:0000287">
    <property type="term" value="F:magnesium ion binding"/>
    <property type="evidence" value="ECO:0007669"/>
    <property type="project" value="UniProtKB-ARBA"/>
</dbReference>
<feature type="domain" description="Transketolase-like pyrimidine-binding" evidence="4">
    <location>
        <begin position="4"/>
        <end position="179"/>
    </location>
</feature>
<dbReference type="PANTHER" id="PTHR43257">
    <property type="entry name" value="PYRUVATE DEHYDROGENASE E1 COMPONENT BETA SUBUNIT"/>
    <property type="match status" value="1"/>
</dbReference>
<keyword evidence="6" id="KW-1185">Reference proteome</keyword>
<organism evidence="5 6">
    <name type="scientific">Ferrimicrobium acidiphilum DSM 19497</name>
    <dbReference type="NCBI Taxonomy" id="1121877"/>
    <lineage>
        <taxon>Bacteria</taxon>
        <taxon>Bacillati</taxon>
        <taxon>Actinomycetota</taxon>
        <taxon>Acidimicrobiia</taxon>
        <taxon>Acidimicrobiales</taxon>
        <taxon>Acidimicrobiaceae</taxon>
        <taxon>Ferrimicrobium</taxon>
    </lineage>
</organism>
<proteinExistence type="predicted"/>
<dbReference type="InterPro" id="IPR029061">
    <property type="entry name" value="THDP-binding"/>
</dbReference>
<dbReference type="FunFam" id="3.40.50.920:FF:000001">
    <property type="entry name" value="Pyruvate dehydrogenase E1 beta subunit"/>
    <property type="match status" value="1"/>
</dbReference>
<dbReference type="SUPFAM" id="SSF52922">
    <property type="entry name" value="TK C-terminal domain-like"/>
    <property type="match status" value="1"/>
</dbReference>
<evidence type="ECO:0000259" key="4">
    <source>
        <dbReference type="SMART" id="SM00861"/>
    </source>
</evidence>